<gene>
    <name evidence="1" type="ORF">BXU00_01415</name>
</gene>
<proteinExistence type="predicted"/>
<protein>
    <submittedName>
        <fullName evidence="1">Uncharacterized protein</fullName>
    </submittedName>
</protein>
<organism evidence="1 2">
    <name type="scientific">Candidatus Nanoclepta minutus</name>
    <dbReference type="NCBI Taxonomy" id="1940235"/>
    <lineage>
        <taxon>Archaea</taxon>
        <taxon>Nanobdellota</taxon>
        <taxon>Candidatus Nanoclepta</taxon>
    </lineage>
</organism>
<dbReference type="Proteomes" id="UP000266622">
    <property type="component" value="Unassembled WGS sequence"/>
</dbReference>
<evidence type="ECO:0000313" key="1">
    <source>
        <dbReference type="EMBL" id="RIB35407.1"/>
    </source>
</evidence>
<dbReference type="Pfam" id="PF13412">
    <property type="entry name" value="HTH_24"/>
    <property type="match status" value="1"/>
</dbReference>
<dbReference type="Gene3D" id="1.10.10.10">
    <property type="entry name" value="Winged helix-like DNA-binding domain superfamily/Winged helix DNA-binding domain"/>
    <property type="match status" value="1"/>
</dbReference>
<name>A0A397WPB1_9ARCH</name>
<dbReference type="SUPFAM" id="SSF46785">
    <property type="entry name" value="Winged helix' DNA-binding domain"/>
    <property type="match status" value="1"/>
</dbReference>
<dbReference type="EMBL" id="MWMI01000002">
    <property type="protein sequence ID" value="RIB35407.1"/>
    <property type="molecule type" value="Genomic_DNA"/>
</dbReference>
<reference evidence="1 2" key="1">
    <citation type="journal article" date="2018" name="Syst. Appl. Microbiol.">
        <title>A new symbiotic nanoarchaeote (Candidatus Nanoclepta minutus) and its host (Zestosphaera tikiterensis gen. nov., sp. nov.) from a New Zealand hot spring.</title>
        <authorList>
            <person name="St John E."/>
            <person name="Liu Y."/>
            <person name="Podar M."/>
            <person name="Stott M.B."/>
            <person name="Meneghin J."/>
            <person name="Chen Z."/>
            <person name="Lagutin K."/>
            <person name="Mitchell K."/>
            <person name="Reysenbach A.L."/>
        </authorList>
    </citation>
    <scope>NUCLEOTIDE SEQUENCE [LARGE SCALE GENOMIC DNA]</scope>
    <source>
        <strain evidence="1">NZ3</strain>
    </source>
</reference>
<evidence type="ECO:0000313" key="2">
    <source>
        <dbReference type="Proteomes" id="UP000266622"/>
    </source>
</evidence>
<dbReference type="AlphaFoldDB" id="A0A397WPB1"/>
<dbReference type="InterPro" id="IPR036388">
    <property type="entry name" value="WH-like_DNA-bd_sf"/>
</dbReference>
<accession>A0A397WPB1</accession>
<dbReference type="InterPro" id="IPR036390">
    <property type="entry name" value="WH_DNA-bd_sf"/>
</dbReference>
<sequence>MGLDDILNLEKDYILEDFKKESYKSRLEILSKSVNLIPRAILHTCLSYGKVYTNEIELFDEFLRCLGISYKEFQRNKRLYRGSMPIDPSTYWGYVSLNSKGGGPMVRIGLLKRVQITPESYGYTLTPFGEYMKPFVSYILKKCAELDIDPWELFGQISGREGKRPSINSIEILKYIYEGGEVSVGKIARATYMSSGSLNSCLKRFEKLGLIEYKNPFNRNKIPKAYRVNKEKIRDTLECLENPECKKEVIRVYRYMPYRMAKKVLEYLKNKSEGEVTVREFSRLLNVSYYSHSLHNI</sequence>
<comment type="caution">
    <text evidence="1">The sequence shown here is derived from an EMBL/GenBank/DDBJ whole genome shotgun (WGS) entry which is preliminary data.</text>
</comment>